<gene>
    <name evidence="1" type="ORF">GSTUM_00002503001</name>
</gene>
<keyword evidence="2" id="KW-1185">Reference proteome</keyword>
<dbReference type="InParanoid" id="D5G778"/>
<reference evidence="1 2" key="1">
    <citation type="journal article" date="2010" name="Nature">
        <title>Perigord black truffle genome uncovers evolutionary origins and mechanisms of symbiosis.</title>
        <authorList>
            <person name="Martin F."/>
            <person name="Kohler A."/>
            <person name="Murat C."/>
            <person name="Balestrini R."/>
            <person name="Coutinho P.M."/>
            <person name="Jaillon O."/>
            <person name="Montanini B."/>
            <person name="Morin E."/>
            <person name="Noel B."/>
            <person name="Percudani R."/>
            <person name="Porcel B."/>
            <person name="Rubini A."/>
            <person name="Amicucci A."/>
            <person name="Amselem J."/>
            <person name="Anthouard V."/>
            <person name="Arcioni S."/>
            <person name="Artiguenave F."/>
            <person name="Aury J.M."/>
            <person name="Ballario P."/>
            <person name="Bolchi A."/>
            <person name="Brenna A."/>
            <person name="Brun A."/>
            <person name="Buee M."/>
            <person name="Cantarel B."/>
            <person name="Chevalier G."/>
            <person name="Couloux A."/>
            <person name="Da Silva C."/>
            <person name="Denoeud F."/>
            <person name="Duplessis S."/>
            <person name="Ghignone S."/>
            <person name="Hilselberger B."/>
            <person name="Iotti M."/>
            <person name="Marcais B."/>
            <person name="Mello A."/>
            <person name="Miranda M."/>
            <person name="Pacioni G."/>
            <person name="Quesneville H."/>
            <person name="Riccioni C."/>
            <person name="Ruotolo R."/>
            <person name="Splivallo R."/>
            <person name="Stocchi V."/>
            <person name="Tisserant E."/>
            <person name="Viscomi A.R."/>
            <person name="Zambonelli A."/>
            <person name="Zampieri E."/>
            <person name="Henrissat B."/>
            <person name="Lebrun M.H."/>
            <person name="Paolocci F."/>
            <person name="Bonfante P."/>
            <person name="Ottonello S."/>
            <person name="Wincker P."/>
        </authorList>
    </citation>
    <scope>NUCLEOTIDE SEQUENCE [LARGE SCALE GENOMIC DNA]</scope>
    <source>
        <strain evidence="1 2">Mel28</strain>
    </source>
</reference>
<dbReference type="HOGENOM" id="CLU_3421427_0_0_1"/>
<dbReference type="AlphaFoldDB" id="D5G778"/>
<evidence type="ECO:0000313" key="1">
    <source>
        <dbReference type="EMBL" id="CAZ80371.1"/>
    </source>
</evidence>
<evidence type="ECO:0000313" key="2">
    <source>
        <dbReference type="Proteomes" id="UP000006911"/>
    </source>
</evidence>
<dbReference type="KEGG" id="tml:GSTUM_00002503001"/>
<accession>D5G778</accession>
<protein>
    <submittedName>
        <fullName evidence="1">(Perigord truffle) hypothetical protein</fullName>
    </submittedName>
</protein>
<dbReference type="EMBL" id="FN430022">
    <property type="protein sequence ID" value="CAZ80371.1"/>
    <property type="molecule type" value="Genomic_DNA"/>
</dbReference>
<dbReference type="Proteomes" id="UP000006911">
    <property type="component" value="Unassembled WGS sequence"/>
</dbReference>
<proteinExistence type="predicted"/>
<organism evidence="1 2">
    <name type="scientific">Tuber melanosporum (strain Mel28)</name>
    <name type="common">Perigord black truffle</name>
    <dbReference type="NCBI Taxonomy" id="656061"/>
    <lineage>
        <taxon>Eukaryota</taxon>
        <taxon>Fungi</taxon>
        <taxon>Dikarya</taxon>
        <taxon>Ascomycota</taxon>
        <taxon>Pezizomycotina</taxon>
        <taxon>Pezizomycetes</taxon>
        <taxon>Pezizales</taxon>
        <taxon>Tuberaceae</taxon>
        <taxon>Tuber</taxon>
    </lineage>
</organism>
<sequence>MIVFRSILFSIRCTLTGICGVVGN</sequence>
<name>D5G778_TUBMM</name>